<name>A0A223NU25_9SPHI</name>
<gene>
    <name evidence="2" type="ORF">MuYL_1501</name>
</gene>
<keyword evidence="1" id="KW-0472">Membrane</keyword>
<sequence length="40" mass="4207">MLPWSFFNSGSRVVFGFISPQVALGAACGFFIAVVELALG</sequence>
<dbReference type="KEGG" id="muc:MuYL_1501"/>
<keyword evidence="1" id="KW-1133">Transmembrane helix</keyword>
<protein>
    <submittedName>
        <fullName evidence="2">Uncharacterized protein</fullName>
    </submittedName>
</protein>
<keyword evidence="1" id="KW-0812">Transmembrane</keyword>
<organism evidence="2 3">
    <name type="scientific">Mucilaginibacter xinganensis</name>
    <dbReference type="NCBI Taxonomy" id="1234841"/>
    <lineage>
        <taxon>Bacteria</taxon>
        <taxon>Pseudomonadati</taxon>
        <taxon>Bacteroidota</taxon>
        <taxon>Sphingobacteriia</taxon>
        <taxon>Sphingobacteriales</taxon>
        <taxon>Sphingobacteriaceae</taxon>
        <taxon>Mucilaginibacter</taxon>
    </lineage>
</organism>
<evidence type="ECO:0000256" key="1">
    <source>
        <dbReference type="SAM" id="Phobius"/>
    </source>
</evidence>
<dbReference type="Proteomes" id="UP000215002">
    <property type="component" value="Chromosome"/>
</dbReference>
<evidence type="ECO:0000313" key="2">
    <source>
        <dbReference type="EMBL" id="ASU33399.1"/>
    </source>
</evidence>
<dbReference type="EMBL" id="CP022743">
    <property type="protein sequence ID" value="ASU33399.1"/>
    <property type="molecule type" value="Genomic_DNA"/>
</dbReference>
<dbReference type="AlphaFoldDB" id="A0A223NU25"/>
<keyword evidence="3" id="KW-1185">Reference proteome</keyword>
<accession>A0A223NU25</accession>
<evidence type="ECO:0000313" key="3">
    <source>
        <dbReference type="Proteomes" id="UP000215002"/>
    </source>
</evidence>
<proteinExistence type="predicted"/>
<reference evidence="2 3" key="1">
    <citation type="submission" date="2017-08" db="EMBL/GenBank/DDBJ databases">
        <title>Complete genome sequence of Mucilaginibacter sp. strain BJC16-A31.</title>
        <authorList>
            <consortium name="Henan University of Science and Technology"/>
            <person name="You X."/>
        </authorList>
    </citation>
    <scope>NUCLEOTIDE SEQUENCE [LARGE SCALE GENOMIC DNA]</scope>
    <source>
        <strain evidence="2 3">BJC16-A31</strain>
    </source>
</reference>
<feature type="transmembrane region" description="Helical" evidence="1">
    <location>
        <begin position="20"/>
        <end position="39"/>
    </location>
</feature>